<protein>
    <submittedName>
        <fullName evidence="1">Uncharacterized protein</fullName>
    </submittedName>
</protein>
<evidence type="ECO:0000313" key="1">
    <source>
        <dbReference type="EMBL" id="QHT84577.1"/>
    </source>
</evidence>
<accession>A0A6C0HWG7</accession>
<reference evidence="1" key="1">
    <citation type="journal article" date="2020" name="Nature">
        <title>Giant virus diversity and host interactions through global metagenomics.</title>
        <authorList>
            <person name="Schulz F."/>
            <person name="Roux S."/>
            <person name="Paez-Espino D."/>
            <person name="Jungbluth S."/>
            <person name="Walsh D.A."/>
            <person name="Denef V.J."/>
            <person name="McMahon K.D."/>
            <person name="Konstantinidis K.T."/>
            <person name="Eloe-Fadrosh E.A."/>
            <person name="Kyrpides N.C."/>
            <person name="Woyke T."/>
        </authorList>
    </citation>
    <scope>NUCLEOTIDE SEQUENCE</scope>
    <source>
        <strain evidence="1">GVMAG-M-3300023184-177</strain>
    </source>
</reference>
<sequence length="185" mass="21782">MYFCPKCNYSFDISKATAEDKELSVEDNRKVLDNPDSAVKRVKADKNLNEYRAEFKLEDLEKNAHYIKLNDDDKAKMTVLFDAPSSIIGGIMFKCNNCNYKKRITETIKLYQLHVDSMYSVYRSIDDNKLLFMNPIYPRTRDYSCKNINCISHKDEKNKEAVFFREKDSYLTNYICGTCYNSWKV</sequence>
<organism evidence="1">
    <name type="scientific">viral metagenome</name>
    <dbReference type="NCBI Taxonomy" id="1070528"/>
    <lineage>
        <taxon>unclassified sequences</taxon>
        <taxon>metagenomes</taxon>
        <taxon>organismal metagenomes</taxon>
    </lineage>
</organism>
<name>A0A6C0HWG7_9ZZZZ</name>
<dbReference type="EMBL" id="MN740020">
    <property type="protein sequence ID" value="QHT84577.1"/>
    <property type="molecule type" value="Genomic_DNA"/>
</dbReference>
<proteinExistence type="predicted"/>
<dbReference type="AlphaFoldDB" id="A0A6C0HWG7"/>